<evidence type="ECO:0000256" key="4">
    <source>
        <dbReference type="ARBA" id="ARBA00023034"/>
    </source>
</evidence>
<feature type="domain" description="GAE" evidence="5">
    <location>
        <begin position="43"/>
        <end position="152"/>
    </location>
</feature>
<evidence type="ECO:0000256" key="1">
    <source>
        <dbReference type="ARBA" id="ARBA00004555"/>
    </source>
</evidence>
<evidence type="ECO:0000313" key="7">
    <source>
        <dbReference type="EMBL" id="KAF4662085.1"/>
    </source>
</evidence>
<dbReference type="GO" id="GO:0016192">
    <property type="term" value="P:vesicle-mediated transport"/>
    <property type="evidence" value="ECO:0007669"/>
    <property type="project" value="InterPro"/>
</dbReference>
<gene>
    <name evidence="6" type="ORF">FOL46_006891</name>
    <name evidence="7" type="ORF">FOZ61_002716</name>
</gene>
<dbReference type="Proteomes" id="UP000570595">
    <property type="component" value="Unassembled WGS sequence"/>
</dbReference>
<evidence type="ECO:0000259" key="5">
    <source>
        <dbReference type="PROSITE" id="PS50180"/>
    </source>
</evidence>
<dbReference type="Pfam" id="PF02883">
    <property type="entry name" value="Alpha_adaptinC2"/>
    <property type="match status" value="1"/>
</dbReference>
<comment type="caution">
    <text evidence="7">The sequence shown here is derived from an EMBL/GenBank/DDBJ whole genome shotgun (WGS) entry which is preliminary data.</text>
</comment>
<evidence type="ECO:0000256" key="2">
    <source>
        <dbReference type="ARBA" id="ARBA00022448"/>
    </source>
</evidence>
<protein>
    <recommendedName>
        <fullName evidence="5">GAE domain-containing protein</fullName>
    </recommendedName>
</protein>
<keyword evidence="3" id="KW-0653">Protein transport</keyword>
<accession>A0A7J6LS10</accession>
<dbReference type="SUPFAM" id="SSF49348">
    <property type="entry name" value="Clathrin adaptor appendage domain"/>
    <property type="match status" value="1"/>
</dbReference>
<evidence type="ECO:0000256" key="3">
    <source>
        <dbReference type="ARBA" id="ARBA00022927"/>
    </source>
</evidence>
<dbReference type="OrthoDB" id="447025at2759"/>
<dbReference type="InterPro" id="IPR008152">
    <property type="entry name" value="Clathrin_a/b/g-adaptin_app_Ig"/>
</dbReference>
<dbReference type="GO" id="GO:0006886">
    <property type="term" value="P:intracellular protein transport"/>
    <property type="evidence" value="ECO:0007669"/>
    <property type="project" value="InterPro"/>
</dbReference>
<dbReference type="Gene3D" id="2.60.40.1230">
    <property type="match status" value="1"/>
</dbReference>
<dbReference type="AlphaFoldDB" id="A0A7J6LS10"/>
<evidence type="ECO:0000313" key="8">
    <source>
        <dbReference type="Proteomes" id="UP000570595"/>
    </source>
</evidence>
<reference evidence="8 9" key="1">
    <citation type="submission" date="2020-04" db="EMBL/GenBank/DDBJ databases">
        <title>Perkinsus olseni comparative genomics.</title>
        <authorList>
            <person name="Bogema D.R."/>
        </authorList>
    </citation>
    <scope>NUCLEOTIDE SEQUENCE [LARGE SCALE GENOMIC DNA]</scope>
    <source>
        <strain evidence="7">ATCC PRA-179</strain>
        <strain evidence="6">ATCC PRA-31</strain>
    </source>
</reference>
<dbReference type="GO" id="GO:0005794">
    <property type="term" value="C:Golgi apparatus"/>
    <property type="evidence" value="ECO:0007669"/>
    <property type="project" value="UniProtKB-SubCell"/>
</dbReference>
<evidence type="ECO:0000313" key="6">
    <source>
        <dbReference type="EMBL" id="KAF4658587.1"/>
    </source>
</evidence>
<sequence>GLGLDSLGFSMGPSGAKASVPSQPAPQTTATRSFMDVFSPTPAPSQSRTITAYSNPDVRVDFAVASRADGVDIDASFHSQKTLTDFILEAAVPKLTLEPATSPTVQPDATVTQKLTVTQTTEPAKPIMMKLRIRYVSDGIPMEELTTVNNIPIA</sequence>
<keyword evidence="2" id="KW-0813">Transport</keyword>
<dbReference type="InterPro" id="IPR013041">
    <property type="entry name" value="Clathrin_app_Ig-like_sf"/>
</dbReference>
<evidence type="ECO:0000313" key="9">
    <source>
        <dbReference type="Proteomes" id="UP000572268"/>
    </source>
</evidence>
<dbReference type="InterPro" id="IPR008153">
    <property type="entry name" value="GAE_dom"/>
</dbReference>
<keyword evidence="4" id="KW-0333">Golgi apparatus</keyword>
<dbReference type="SMART" id="SM00809">
    <property type="entry name" value="Alpha_adaptinC2"/>
    <property type="match status" value="1"/>
</dbReference>
<dbReference type="Proteomes" id="UP000572268">
    <property type="component" value="Unassembled WGS sequence"/>
</dbReference>
<name>A0A7J6LS10_PEROL</name>
<dbReference type="EMBL" id="JABANN010000468">
    <property type="protein sequence ID" value="KAF4658587.1"/>
    <property type="molecule type" value="Genomic_DNA"/>
</dbReference>
<proteinExistence type="predicted"/>
<comment type="subcellular location">
    <subcellularLocation>
        <location evidence="1">Golgi apparatus</location>
    </subcellularLocation>
</comment>
<organism evidence="7 8">
    <name type="scientific">Perkinsus olseni</name>
    <name type="common">Perkinsus atlanticus</name>
    <dbReference type="NCBI Taxonomy" id="32597"/>
    <lineage>
        <taxon>Eukaryota</taxon>
        <taxon>Sar</taxon>
        <taxon>Alveolata</taxon>
        <taxon>Perkinsozoa</taxon>
        <taxon>Perkinsea</taxon>
        <taxon>Perkinsida</taxon>
        <taxon>Perkinsidae</taxon>
        <taxon>Perkinsus</taxon>
    </lineage>
</organism>
<feature type="non-terminal residue" evidence="7">
    <location>
        <position position="1"/>
    </location>
</feature>
<dbReference type="EMBL" id="JABAHT010000178">
    <property type="protein sequence ID" value="KAF4662085.1"/>
    <property type="molecule type" value="Genomic_DNA"/>
</dbReference>
<dbReference type="PROSITE" id="PS50180">
    <property type="entry name" value="GAE"/>
    <property type="match status" value="1"/>
</dbReference>